<evidence type="ECO:0000256" key="1">
    <source>
        <dbReference type="ARBA" id="ARBA00004651"/>
    </source>
</evidence>
<gene>
    <name evidence="7" type="ORF">EMO92_05220</name>
</gene>
<feature type="transmembrane region" description="Helical" evidence="6">
    <location>
        <begin position="308"/>
        <end position="335"/>
    </location>
</feature>
<feature type="transmembrane region" description="Helical" evidence="6">
    <location>
        <begin position="186"/>
        <end position="211"/>
    </location>
</feature>
<dbReference type="Pfam" id="PF13440">
    <property type="entry name" value="Polysacc_synt_3"/>
    <property type="match status" value="1"/>
</dbReference>
<feature type="transmembrane region" description="Helical" evidence="6">
    <location>
        <begin position="402"/>
        <end position="421"/>
    </location>
</feature>
<feature type="transmembrane region" description="Helical" evidence="6">
    <location>
        <begin position="433"/>
        <end position="453"/>
    </location>
</feature>
<evidence type="ECO:0000313" key="7">
    <source>
        <dbReference type="EMBL" id="KAA8825636.1"/>
    </source>
</evidence>
<reference evidence="7 8" key="1">
    <citation type="journal article" date="2019" name="Syst. Appl. Microbiol.">
        <title>Characterization of Bifidobacterium species in feaces of the Egyptian fruit bat: Description of B. vespertilionis sp. nov. and B. rousetti sp. nov.</title>
        <authorList>
            <person name="Modesto M."/>
            <person name="Satti M."/>
            <person name="Watanabe K."/>
            <person name="Puglisi E."/>
            <person name="Morelli L."/>
            <person name="Huang C.-H."/>
            <person name="Liou J.-S."/>
            <person name="Miyashita M."/>
            <person name="Tamura T."/>
            <person name="Saito S."/>
            <person name="Mori K."/>
            <person name="Huang L."/>
            <person name="Sciavilla P."/>
            <person name="Sandri C."/>
            <person name="Spiezio C."/>
            <person name="Vitali F."/>
            <person name="Cavalieri D."/>
            <person name="Perpetuini G."/>
            <person name="Tofalo R."/>
            <person name="Bonetti A."/>
            <person name="Arita M."/>
            <person name="Mattarelli P."/>
        </authorList>
    </citation>
    <scope>NUCLEOTIDE SEQUENCE [LARGE SCALE GENOMIC DNA]</scope>
    <source>
        <strain evidence="7 8">RST19</strain>
    </source>
</reference>
<evidence type="ECO:0000256" key="3">
    <source>
        <dbReference type="ARBA" id="ARBA00022692"/>
    </source>
</evidence>
<dbReference type="PANTHER" id="PTHR30250">
    <property type="entry name" value="PST FAMILY PREDICTED COLANIC ACID TRANSPORTER"/>
    <property type="match status" value="1"/>
</dbReference>
<dbReference type="Proteomes" id="UP000326251">
    <property type="component" value="Unassembled WGS sequence"/>
</dbReference>
<keyword evidence="4 6" id="KW-1133">Transmembrane helix</keyword>
<keyword evidence="2" id="KW-1003">Cell membrane</keyword>
<feature type="transmembrane region" description="Helical" evidence="6">
    <location>
        <begin position="128"/>
        <end position="148"/>
    </location>
</feature>
<dbReference type="PANTHER" id="PTHR30250:SF11">
    <property type="entry name" value="O-ANTIGEN TRANSPORTER-RELATED"/>
    <property type="match status" value="1"/>
</dbReference>
<name>A0A5J5E8A7_9BIFI</name>
<feature type="transmembrane region" description="Helical" evidence="6">
    <location>
        <begin position="341"/>
        <end position="365"/>
    </location>
</feature>
<keyword evidence="3 6" id="KW-0812">Transmembrane</keyword>
<feature type="transmembrane region" description="Helical" evidence="6">
    <location>
        <begin position="459"/>
        <end position="482"/>
    </location>
</feature>
<evidence type="ECO:0000313" key="8">
    <source>
        <dbReference type="Proteomes" id="UP000326251"/>
    </source>
</evidence>
<accession>A0A5J5E8A7</accession>
<dbReference type="EMBL" id="RZUG01000006">
    <property type="protein sequence ID" value="KAA8825636.1"/>
    <property type="molecule type" value="Genomic_DNA"/>
</dbReference>
<evidence type="ECO:0000256" key="4">
    <source>
        <dbReference type="ARBA" id="ARBA00022989"/>
    </source>
</evidence>
<feature type="transmembrane region" description="Helical" evidence="6">
    <location>
        <begin position="274"/>
        <end position="296"/>
    </location>
</feature>
<feature type="transmembrane region" description="Helical" evidence="6">
    <location>
        <begin position="90"/>
        <end position="108"/>
    </location>
</feature>
<comment type="caution">
    <text evidence="7">The sequence shown here is derived from an EMBL/GenBank/DDBJ whole genome shotgun (WGS) entry which is preliminary data.</text>
</comment>
<keyword evidence="5 6" id="KW-0472">Membrane</keyword>
<comment type="subcellular location">
    <subcellularLocation>
        <location evidence="1">Cell membrane</location>
        <topology evidence="1">Multi-pass membrane protein</topology>
    </subcellularLocation>
</comment>
<dbReference type="InterPro" id="IPR050833">
    <property type="entry name" value="Poly_Biosynth_Transport"/>
</dbReference>
<feature type="transmembrane region" description="Helical" evidence="6">
    <location>
        <begin position="21"/>
        <end position="42"/>
    </location>
</feature>
<feature type="transmembrane region" description="Helical" evidence="6">
    <location>
        <begin position="377"/>
        <end position="396"/>
    </location>
</feature>
<dbReference type="AlphaFoldDB" id="A0A5J5E8A7"/>
<protein>
    <submittedName>
        <fullName evidence="7">Lipopolysaccharide biosynthesis protein</fullName>
    </submittedName>
</protein>
<feature type="transmembrane region" description="Helical" evidence="6">
    <location>
        <begin position="160"/>
        <end position="180"/>
    </location>
</feature>
<proteinExistence type="predicted"/>
<feature type="transmembrane region" description="Helical" evidence="6">
    <location>
        <begin position="48"/>
        <end position="69"/>
    </location>
</feature>
<dbReference type="GO" id="GO:0005886">
    <property type="term" value="C:plasma membrane"/>
    <property type="evidence" value="ECO:0007669"/>
    <property type="project" value="UniProtKB-SubCell"/>
</dbReference>
<evidence type="ECO:0000256" key="2">
    <source>
        <dbReference type="ARBA" id="ARBA00022475"/>
    </source>
</evidence>
<feature type="transmembrane region" description="Helical" evidence="6">
    <location>
        <begin position="232"/>
        <end position="254"/>
    </location>
</feature>
<evidence type="ECO:0000256" key="5">
    <source>
        <dbReference type="ARBA" id="ARBA00023136"/>
    </source>
</evidence>
<organism evidence="7 8">
    <name type="scientific">Bifidobacterium reuteri</name>
    <dbReference type="NCBI Taxonomy" id="983706"/>
    <lineage>
        <taxon>Bacteria</taxon>
        <taxon>Bacillati</taxon>
        <taxon>Actinomycetota</taxon>
        <taxon>Actinomycetes</taxon>
        <taxon>Bifidobacteriales</taxon>
        <taxon>Bifidobacteriaceae</taxon>
        <taxon>Bifidobacterium</taxon>
    </lineage>
</organism>
<sequence>MRYTLNGYGGRRGSDVMNRGLVFNLISNVAFFVAGYAIHYFLGGFASPADYGVVGTIITVLDFEYLFVSNGARQSLARSIASRHYDGRQVIVRTLMVQFAVVALFFLIDFAGAPLFGVMLGDDALARYFRYAAFLVPANGLYVVMLGINDGLQRFGRSAFLATFYPMIKLGTIPLIILVFPDDPVIGLEVGYCSAMIVTIAVGLAMLVPVWRMLPAGEGRDFTWRAAAHGTLSFSLFFIMASLVLSADTLVVKAELPSQMAGYYTGAMNFGKTTYYLLQAFAVIILPVVSRLIAQGERDAAIGKARELLLLAFALILPMTVTISATSATLLSAFYSPQYTIAASALSFLALSSFFMGVTVMLNMLLNAERDARFSDWLSLISLIVVVTAFILSARWGGITAIAATSMTCTFLLMTISFAEVRLRLGDVMSRRTWTAIGCNAALWAVAYGVGRLMPTNNFLMLMCLYALMYAAYLAVIARAGVIDIRMIRTLVTNRKE</sequence>
<evidence type="ECO:0000256" key="6">
    <source>
        <dbReference type="SAM" id="Phobius"/>
    </source>
</evidence>